<evidence type="ECO:0000256" key="8">
    <source>
        <dbReference type="HAMAP-Rule" id="MF_00131"/>
    </source>
</evidence>
<evidence type="ECO:0000256" key="4">
    <source>
        <dbReference type="ARBA" id="ARBA00022822"/>
    </source>
</evidence>
<feature type="active site" description="Proton acceptor" evidence="8">
    <location>
        <position position="62"/>
    </location>
</feature>
<dbReference type="PANTHER" id="PTHR43406:SF1">
    <property type="entry name" value="TRYPTOPHAN SYNTHASE ALPHA CHAIN, CHLOROPLASTIC"/>
    <property type="match status" value="1"/>
</dbReference>
<evidence type="ECO:0000256" key="5">
    <source>
        <dbReference type="ARBA" id="ARBA00023141"/>
    </source>
</evidence>
<dbReference type="Gene3D" id="3.20.20.70">
    <property type="entry name" value="Aldolase class I"/>
    <property type="match status" value="1"/>
</dbReference>
<dbReference type="GO" id="GO:0004834">
    <property type="term" value="F:tryptophan synthase activity"/>
    <property type="evidence" value="ECO:0007669"/>
    <property type="project" value="UniProtKB-EC"/>
</dbReference>
<dbReference type="NCBIfam" id="TIGR00262">
    <property type="entry name" value="trpA"/>
    <property type="match status" value="1"/>
</dbReference>
<dbReference type="EMBL" id="JBEPLU010000001">
    <property type="protein sequence ID" value="MET3526812.1"/>
    <property type="molecule type" value="Genomic_DNA"/>
</dbReference>
<dbReference type="RefSeq" id="WP_331931533.1">
    <property type="nucleotide sequence ID" value="NZ_JBEPLU010000001.1"/>
</dbReference>
<dbReference type="InterPro" id="IPR011060">
    <property type="entry name" value="RibuloseP-bd_barrel"/>
</dbReference>
<comment type="pathway">
    <text evidence="1 8">Amino-acid biosynthesis; L-tryptophan biosynthesis; L-tryptophan from chorismate: step 5/5.</text>
</comment>
<comment type="similarity">
    <text evidence="8 9">Belongs to the TrpA family.</text>
</comment>
<evidence type="ECO:0000313" key="11">
    <source>
        <dbReference type="Proteomes" id="UP001549110"/>
    </source>
</evidence>
<dbReference type="InterPro" id="IPR002028">
    <property type="entry name" value="Trp_synthase_suA"/>
</dbReference>
<name>A0ABV2EIK8_9CAUL</name>
<evidence type="ECO:0000256" key="6">
    <source>
        <dbReference type="ARBA" id="ARBA00023239"/>
    </source>
</evidence>
<evidence type="ECO:0000256" key="2">
    <source>
        <dbReference type="ARBA" id="ARBA00011270"/>
    </source>
</evidence>
<keyword evidence="11" id="KW-1185">Reference proteome</keyword>
<keyword evidence="3 8" id="KW-0028">Amino-acid biosynthesis</keyword>
<dbReference type="CDD" id="cd04724">
    <property type="entry name" value="Tryptophan_synthase_alpha"/>
    <property type="match status" value="1"/>
</dbReference>
<dbReference type="PROSITE" id="PS00167">
    <property type="entry name" value="TRP_SYNTHASE_ALPHA"/>
    <property type="match status" value="1"/>
</dbReference>
<dbReference type="EC" id="4.2.1.20" evidence="8"/>
<comment type="subunit">
    <text evidence="2 8">Tetramer of two alpha and two beta chains.</text>
</comment>
<evidence type="ECO:0000256" key="7">
    <source>
        <dbReference type="ARBA" id="ARBA00049047"/>
    </source>
</evidence>
<evidence type="ECO:0000256" key="3">
    <source>
        <dbReference type="ARBA" id="ARBA00022605"/>
    </source>
</evidence>
<evidence type="ECO:0000256" key="9">
    <source>
        <dbReference type="RuleBase" id="RU003662"/>
    </source>
</evidence>
<gene>
    <name evidence="8" type="primary">trpA</name>
    <name evidence="10" type="ORF">ABID41_001907</name>
</gene>
<accession>A0ABV2EIK8</accession>
<dbReference type="PANTHER" id="PTHR43406">
    <property type="entry name" value="TRYPTOPHAN SYNTHASE, ALPHA CHAIN"/>
    <property type="match status" value="1"/>
</dbReference>
<dbReference type="InterPro" id="IPR013785">
    <property type="entry name" value="Aldolase_TIM"/>
</dbReference>
<evidence type="ECO:0000256" key="1">
    <source>
        <dbReference type="ARBA" id="ARBA00004733"/>
    </source>
</evidence>
<organism evidence="10 11">
    <name type="scientific">Phenylobacterium koreense</name>
    <dbReference type="NCBI Taxonomy" id="266125"/>
    <lineage>
        <taxon>Bacteria</taxon>
        <taxon>Pseudomonadati</taxon>
        <taxon>Pseudomonadota</taxon>
        <taxon>Alphaproteobacteria</taxon>
        <taxon>Caulobacterales</taxon>
        <taxon>Caulobacteraceae</taxon>
        <taxon>Phenylobacterium</taxon>
    </lineage>
</organism>
<evidence type="ECO:0000313" key="10">
    <source>
        <dbReference type="EMBL" id="MET3526812.1"/>
    </source>
</evidence>
<dbReference type="Proteomes" id="UP001549110">
    <property type="component" value="Unassembled WGS sequence"/>
</dbReference>
<protein>
    <recommendedName>
        <fullName evidence="8">Tryptophan synthase alpha chain</fullName>
        <ecNumber evidence="8">4.2.1.20</ecNumber>
    </recommendedName>
</protein>
<dbReference type="SUPFAM" id="SSF51366">
    <property type="entry name" value="Ribulose-phoshate binding barrel"/>
    <property type="match status" value="1"/>
</dbReference>
<keyword evidence="5 8" id="KW-0057">Aromatic amino acid biosynthesis</keyword>
<sequence>MTKARIDARFDALKAEGRAAFVAYIMAGDPDYDTGLEILKGLPAAGADVIEVGFPFSDPMAEGPPIQRAALRALENGMTFSKTLQMIAEFRKGDQTTPIVLMGYANPLVTRGFRQFAQDAAKAGVDGLIVVDIPPEEADPLADALDAEQLSLLLLSTPTSDDARLKVILRRTSGFAYYVSVAGVTGVKEADASVVAPHVERVRSAGGLPVAVGFGIRTPERAAAVARVADGVVVGSALVEEVATGLAMNESVTGRVLSKVESLAKAVRSARVESLSV</sequence>
<reference evidence="10 11" key="1">
    <citation type="submission" date="2024-06" db="EMBL/GenBank/DDBJ databases">
        <title>Genomic Encyclopedia of Type Strains, Phase IV (KMG-IV): sequencing the most valuable type-strain genomes for metagenomic binning, comparative biology and taxonomic classification.</title>
        <authorList>
            <person name="Goeker M."/>
        </authorList>
    </citation>
    <scope>NUCLEOTIDE SEQUENCE [LARGE SCALE GENOMIC DNA]</scope>
    <source>
        <strain evidence="10 11">DSM 17809</strain>
    </source>
</reference>
<dbReference type="InterPro" id="IPR018204">
    <property type="entry name" value="Trp_synthase_alpha_AS"/>
</dbReference>
<comment type="catalytic activity">
    <reaction evidence="7 8">
        <text>(1S,2R)-1-C-(indol-3-yl)glycerol 3-phosphate + L-serine = D-glyceraldehyde 3-phosphate + L-tryptophan + H2O</text>
        <dbReference type="Rhea" id="RHEA:10532"/>
        <dbReference type="ChEBI" id="CHEBI:15377"/>
        <dbReference type="ChEBI" id="CHEBI:33384"/>
        <dbReference type="ChEBI" id="CHEBI:57912"/>
        <dbReference type="ChEBI" id="CHEBI:58866"/>
        <dbReference type="ChEBI" id="CHEBI:59776"/>
        <dbReference type="EC" id="4.2.1.20"/>
    </reaction>
</comment>
<dbReference type="Pfam" id="PF00290">
    <property type="entry name" value="Trp_syntA"/>
    <property type="match status" value="1"/>
</dbReference>
<keyword evidence="6 8" id="KW-0456">Lyase</keyword>
<comment type="caution">
    <text evidence="10">The sequence shown here is derived from an EMBL/GenBank/DDBJ whole genome shotgun (WGS) entry which is preliminary data.</text>
</comment>
<feature type="active site" description="Proton acceptor" evidence="8">
    <location>
        <position position="51"/>
    </location>
</feature>
<dbReference type="HAMAP" id="MF_00131">
    <property type="entry name" value="Trp_synth_alpha"/>
    <property type="match status" value="1"/>
</dbReference>
<keyword evidence="4 8" id="KW-0822">Tryptophan biosynthesis</keyword>
<proteinExistence type="inferred from homology"/>
<comment type="function">
    <text evidence="8">The alpha subunit is responsible for the aldol cleavage of indoleglycerol phosphate to indole and glyceraldehyde 3-phosphate.</text>
</comment>